<evidence type="ECO:0000313" key="1">
    <source>
        <dbReference type="EMBL" id="KKL87511.1"/>
    </source>
</evidence>
<accession>A0A0F9GAK9</accession>
<dbReference type="EMBL" id="LAZR01020816">
    <property type="protein sequence ID" value="KKL87511.1"/>
    <property type="molecule type" value="Genomic_DNA"/>
</dbReference>
<dbReference type="Pfam" id="PF19663">
    <property type="entry name" value="DUF6166"/>
    <property type="match status" value="1"/>
</dbReference>
<name>A0A0F9GAK9_9ZZZZ</name>
<dbReference type="AlphaFoldDB" id="A0A0F9GAK9"/>
<reference evidence="1" key="1">
    <citation type="journal article" date="2015" name="Nature">
        <title>Complex archaea that bridge the gap between prokaryotes and eukaryotes.</title>
        <authorList>
            <person name="Spang A."/>
            <person name="Saw J.H."/>
            <person name="Jorgensen S.L."/>
            <person name="Zaremba-Niedzwiedzka K."/>
            <person name="Martijn J."/>
            <person name="Lind A.E."/>
            <person name="van Eijk R."/>
            <person name="Schleper C."/>
            <person name="Guy L."/>
            <person name="Ettema T.J."/>
        </authorList>
    </citation>
    <scope>NUCLEOTIDE SEQUENCE</scope>
</reference>
<proteinExistence type="predicted"/>
<comment type="caution">
    <text evidence="1">The sequence shown here is derived from an EMBL/GenBank/DDBJ whole genome shotgun (WGS) entry which is preliminary data.</text>
</comment>
<sequence>MRPQPKLPLNGFITGYRNTLEVFVDGVVLPLEPSLKVRDHSPTGFCWGYHGSGPSQLALALLLNFGAKKDEALAWYQDFKREVIANLPDGDFEIPMSRVSDWLTVRRIFEKEFGDRP</sequence>
<dbReference type="InterPro" id="IPR046164">
    <property type="entry name" value="DUF6166"/>
</dbReference>
<gene>
    <name evidence="1" type="ORF">LCGC14_1933920</name>
</gene>
<protein>
    <submittedName>
        <fullName evidence="1">Uncharacterized protein</fullName>
    </submittedName>
</protein>
<organism evidence="1">
    <name type="scientific">marine sediment metagenome</name>
    <dbReference type="NCBI Taxonomy" id="412755"/>
    <lineage>
        <taxon>unclassified sequences</taxon>
        <taxon>metagenomes</taxon>
        <taxon>ecological metagenomes</taxon>
    </lineage>
</organism>